<dbReference type="Proteomes" id="UP000198908">
    <property type="component" value="Unassembled WGS sequence"/>
</dbReference>
<dbReference type="InterPro" id="IPR007296">
    <property type="entry name" value="DUF403"/>
</dbReference>
<keyword evidence="3" id="KW-1185">Reference proteome</keyword>
<gene>
    <name evidence="2" type="ORF">SAMN05421548_1358</name>
</gene>
<accession>A0A1G7AN97</accession>
<proteinExistence type="predicted"/>
<evidence type="ECO:0000313" key="2">
    <source>
        <dbReference type="EMBL" id="SDE16281.1"/>
    </source>
</evidence>
<dbReference type="Pfam" id="PF04168">
    <property type="entry name" value="Alpha-E"/>
    <property type="match status" value="1"/>
</dbReference>
<dbReference type="EMBL" id="FMYQ01000035">
    <property type="protein sequence ID" value="SDE16281.1"/>
    <property type="molecule type" value="Genomic_DNA"/>
</dbReference>
<dbReference type="InterPro" id="IPR051680">
    <property type="entry name" value="ATP-dep_Glu-Cys_Ligase-2"/>
</dbReference>
<dbReference type="OrthoDB" id="9803532at2"/>
<protein>
    <submittedName>
        <fullName evidence="2">Uncharacterized conserved protein, Alpha-E superfamily</fullName>
    </submittedName>
</protein>
<dbReference type="STRING" id="416944.SAMN05421548_1358"/>
<name>A0A1G7AN97_9BURK</name>
<feature type="domain" description="DUF403" evidence="1">
    <location>
        <begin position="1"/>
        <end position="315"/>
    </location>
</feature>
<organism evidence="2 3">
    <name type="scientific">Paraburkholderia lycopersici</name>
    <dbReference type="NCBI Taxonomy" id="416944"/>
    <lineage>
        <taxon>Bacteria</taxon>
        <taxon>Pseudomonadati</taxon>
        <taxon>Pseudomonadota</taxon>
        <taxon>Betaproteobacteria</taxon>
        <taxon>Burkholderiales</taxon>
        <taxon>Burkholderiaceae</taxon>
        <taxon>Paraburkholderia</taxon>
    </lineage>
</organism>
<dbReference type="RefSeq" id="WP_092004536.1">
    <property type="nucleotide sequence ID" value="NZ_FMYQ01000035.1"/>
</dbReference>
<dbReference type="PANTHER" id="PTHR34595:SF7">
    <property type="entry name" value="SLL1039 PROTEIN"/>
    <property type="match status" value="1"/>
</dbReference>
<sequence length="330" mass="36558">MLSRTAEHLFWLTRHTARAEHLARLLDANYQLSLLQPECEGAAAPYGDEGASRGWLAVLSIAGLADHYRLAHDGIASREVIAYMATDPANPSSIASSLRFARENARAVRGWASADLWETFNGTWLELQRLIADGLHERDPYAFFEWIKQRSHLARGVQLAAPVQDEAFEFLCLGGCVERADHMARTLEAHCDLLDMRAGAPAFDYHRASALLRAVSAFDAYRQLYRSAIAPASVAALLLQRADWPGSLAANLDEMRRIVVRLRNGQSTQTERLAQQLCDEVRRAPLDEWLASGALRDWLVALIGRVNELARRVGNTLVRPALPESVAAAA</sequence>
<dbReference type="PANTHER" id="PTHR34595">
    <property type="entry name" value="BLR5612 PROTEIN"/>
    <property type="match status" value="1"/>
</dbReference>
<reference evidence="3" key="1">
    <citation type="submission" date="2016-09" db="EMBL/GenBank/DDBJ databases">
        <authorList>
            <person name="Varghese N."/>
            <person name="Submissions S."/>
        </authorList>
    </citation>
    <scope>NUCLEOTIDE SEQUENCE [LARGE SCALE GENOMIC DNA]</scope>
    <source>
        <strain evidence="3">TNe-862</strain>
    </source>
</reference>
<evidence type="ECO:0000313" key="3">
    <source>
        <dbReference type="Proteomes" id="UP000198908"/>
    </source>
</evidence>
<dbReference type="AlphaFoldDB" id="A0A1G7AN97"/>
<evidence type="ECO:0000259" key="1">
    <source>
        <dbReference type="Pfam" id="PF04168"/>
    </source>
</evidence>